<reference evidence="1 2" key="1">
    <citation type="submission" date="2015-12" db="EMBL/GenBank/DDBJ databases">
        <title>Serinicoccus chungangenesis strain CD08_5 genome sequencing and assembly.</title>
        <authorList>
            <person name="Chander A.M."/>
            <person name="Kaur G."/>
            <person name="Nair G.R."/>
            <person name="Dhawan D.K."/>
            <person name="Kochhar R.K."/>
            <person name="Mayilraj S."/>
            <person name="Bhadada S.K."/>
        </authorList>
    </citation>
    <scope>NUCLEOTIDE SEQUENCE [LARGE SCALE GENOMIC DNA]</scope>
    <source>
        <strain evidence="1 2">CD08_5</strain>
    </source>
</reference>
<gene>
    <name evidence="1" type="ORF">AVL62_10025</name>
</gene>
<keyword evidence="2" id="KW-1185">Reference proteome</keyword>
<dbReference type="NCBIfam" id="NF006560">
    <property type="entry name" value="PRK09061.1"/>
    <property type="match status" value="1"/>
</dbReference>
<dbReference type="STRING" id="767452.AVL62_10025"/>
<evidence type="ECO:0000313" key="2">
    <source>
        <dbReference type="Proteomes" id="UP000054837"/>
    </source>
</evidence>
<dbReference type="InterPro" id="IPR032466">
    <property type="entry name" value="Metal_Hydrolase"/>
</dbReference>
<evidence type="ECO:0000313" key="1">
    <source>
        <dbReference type="EMBL" id="KUG51689.1"/>
    </source>
</evidence>
<dbReference type="Proteomes" id="UP000054837">
    <property type="component" value="Unassembled WGS sequence"/>
</dbReference>
<dbReference type="SUPFAM" id="SSF51338">
    <property type="entry name" value="Composite domain of metallo-dependent hydrolases"/>
    <property type="match status" value="1"/>
</dbReference>
<dbReference type="AlphaFoldDB" id="A0A0W8I1U4"/>
<dbReference type="Gene3D" id="2.30.40.10">
    <property type="entry name" value="Urease, subunit C, domain 1"/>
    <property type="match status" value="1"/>
</dbReference>
<sequence length="487" mass="52062">MLRGGRVADPARGDERVVDVHLAGGRVHAVGPTLPAPDGAQVLDVSGCVVGPGFVDLHSHVNSVAGQRLQAMDGVTTALELEGGLMPVDLAYRRTAQEGRPLNFGFSASWGQARATVLLGWEPTLDLTSSLGMLGQAEWQRSSSPTELARWLELLRAEVGDGALGIGILQGYAPRTDPTEFTAVARLAAETGVPTFTHVRELAAADPSTPVDGSSEIVVAAGETGARMHHCHVNSTSRRHLDQVLATLAAARAEGSSVTVEAYPYGAGSTGIGAAFLAPERLGVWGLDPTHLVLLPEGTRIRDEAHLRQVRRQDPGHACIVEFLDEREPADLQLLQRALAFPDAIVASDAMPVLWPEGVRESRRWPLPPGGTAHPRTSGTFAKALRIMVRELRAWTWVEAFRRCSWLPSQVLAEVSPAAARKGHLSVGADADVVVLDPEAVSDRASYTDPTRPSTGVRHLLVQGEFVVRDRELDEGAFPGQPVRAGR</sequence>
<dbReference type="GO" id="GO:0016810">
    <property type="term" value="F:hydrolase activity, acting on carbon-nitrogen (but not peptide) bonds"/>
    <property type="evidence" value="ECO:0007669"/>
    <property type="project" value="InterPro"/>
</dbReference>
<dbReference type="InterPro" id="IPR050378">
    <property type="entry name" value="Metallo-dep_Hydrolases_sf"/>
</dbReference>
<dbReference type="PANTHER" id="PTHR11647:SF1">
    <property type="entry name" value="COLLAPSIN RESPONSE MEDIATOR PROTEIN"/>
    <property type="match status" value="1"/>
</dbReference>
<comment type="caution">
    <text evidence="1">The sequence shown here is derived from an EMBL/GenBank/DDBJ whole genome shotgun (WGS) entry which is preliminary data.</text>
</comment>
<dbReference type="SUPFAM" id="SSF51556">
    <property type="entry name" value="Metallo-dependent hydrolases"/>
    <property type="match status" value="1"/>
</dbReference>
<proteinExistence type="predicted"/>
<dbReference type="Gene3D" id="3.20.20.140">
    <property type="entry name" value="Metal-dependent hydrolases"/>
    <property type="match status" value="1"/>
</dbReference>
<accession>A0A0W8I1U4</accession>
<name>A0A0W8I1U4_9MICO</name>
<protein>
    <submittedName>
        <fullName evidence="1">D-glutamate deacylase</fullName>
    </submittedName>
</protein>
<dbReference type="PANTHER" id="PTHR11647">
    <property type="entry name" value="HYDRANTOINASE/DIHYDROPYRIMIDINASE FAMILY MEMBER"/>
    <property type="match status" value="1"/>
</dbReference>
<dbReference type="EMBL" id="LQBL01000032">
    <property type="protein sequence ID" value="KUG51689.1"/>
    <property type="molecule type" value="Genomic_DNA"/>
</dbReference>
<organism evidence="1 2">
    <name type="scientific">Serinicoccus chungangensis</name>
    <dbReference type="NCBI Taxonomy" id="767452"/>
    <lineage>
        <taxon>Bacteria</taxon>
        <taxon>Bacillati</taxon>
        <taxon>Actinomycetota</taxon>
        <taxon>Actinomycetes</taxon>
        <taxon>Micrococcales</taxon>
        <taxon>Ornithinimicrobiaceae</taxon>
        <taxon>Serinicoccus</taxon>
    </lineage>
</organism>
<dbReference type="InterPro" id="IPR011059">
    <property type="entry name" value="Metal-dep_hydrolase_composite"/>
</dbReference>